<reference evidence="1 2" key="1">
    <citation type="journal article" date="2010" name="PLoS Genet.">
        <title>Analysis of the Legionella longbeachae genome and transcriptome uncovers unique strategies to cause Legionnaires' disease.</title>
        <authorList>
            <person name="Cazalet C."/>
            <person name="Gomez-Valero L."/>
            <person name="Rusniok C."/>
            <person name="Lomma M."/>
            <person name="Dervins-Ravault D."/>
            <person name="Newton H."/>
            <person name="Sansom F."/>
            <person name="Jarraud S."/>
            <person name="Zidane N."/>
            <person name="Ma L."/>
            <person name="Bouchier C."/>
            <person name="Etienne J."/>
            <person name="Hartland E."/>
            <person name="Buchrieser C."/>
        </authorList>
    </citation>
    <scope>NUCLEOTIDE SEQUENCE [LARGE SCALE GENOMIC DNA]</scope>
    <source>
        <strain evidence="1 2">NSW150</strain>
    </source>
</reference>
<protein>
    <submittedName>
        <fullName evidence="1">Uncharacterized protein</fullName>
    </submittedName>
</protein>
<name>D3HMY8_LEGLN</name>
<keyword evidence="2" id="KW-1185">Reference proteome</keyword>
<dbReference type="OrthoDB" id="5652773at2"/>
<dbReference type="HOGENOM" id="CLU_2523444_0_0_6"/>
<dbReference type="KEGG" id="llo:LLO_3375"/>
<dbReference type="GeneID" id="40927553"/>
<dbReference type="AlphaFoldDB" id="D3HMY8"/>
<gene>
    <name evidence="1" type="ordered locus">LLO_3375</name>
</gene>
<dbReference type="eggNOG" id="ENOG5031F3K">
    <property type="taxonomic scope" value="Bacteria"/>
</dbReference>
<dbReference type="EMBL" id="FN650140">
    <property type="protein sequence ID" value="CBJ13838.1"/>
    <property type="molecule type" value="Genomic_DNA"/>
</dbReference>
<evidence type="ECO:0000313" key="2">
    <source>
        <dbReference type="Proteomes" id="UP000001060"/>
    </source>
</evidence>
<dbReference type="RefSeq" id="WP_012979556.1">
    <property type="nucleotide sequence ID" value="NC_013861.1"/>
</dbReference>
<sequence length="84" mass="9825">MSILKNSNGAEQDELGKTNQIEKIKEKLYKFLDNQTPYLKQEIKNDKKPTEGHLKNNSEENIEEKIKNILKNIEQIETKLAKLK</sequence>
<evidence type="ECO:0000313" key="1">
    <source>
        <dbReference type="EMBL" id="CBJ13838.1"/>
    </source>
</evidence>
<proteinExistence type="predicted"/>
<organism evidence="1 2">
    <name type="scientific">Legionella longbeachae serogroup 1 (strain NSW150)</name>
    <dbReference type="NCBI Taxonomy" id="661367"/>
    <lineage>
        <taxon>Bacteria</taxon>
        <taxon>Pseudomonadati</taxon>
        <taxon>Pseudomonadota</taxon>
        <taxon>Gammaproteobacteria</taxon>
        <taxon>Legionellales</taxon>
        <taxon>Legionellaceae</taxon>
        <taxon>Legionella</taxon>
    </lineage>
</organism>
<dbReference type="Proteomes" id="UP000001060">
    <property type="component" value="Chromosome"/>
</dbReference>
<accession>D3HMY8</accession>